<gene>
    <name evidence="2" type="ORF">VTK73DRAFT_6924</name>
</gene>
<keyword evidence="3" id="KW-1185">Reference proteome</keyword>
<reference evidence="2 3" key="1">
    <citation type="journal article" date="2024" name="Commun. Biol.">
        <title>Comparative genomic analysis of thermophilic fungi reveals convergent evolutionary adaptations and gene losses.</title>
        <authorList>
            <person name="Steindorff A.S."/>
            <person name="Aguilar-Pontes M.V."/>
            <person name="Robinson A.J."/>
            <person name="Andreopoulos B."/>
            <person name="LaButti K."/>
            <person name="Kuo A."/>
            <person name="Mondo S."/>
            <person name="Riley R."/>
            <person name="Otillar R."/>
            <person name="Haridas S."/>
            <person name="Lipzen A."/>
            <person name="Grimwood J."/>
            <person name="Schmutz J."/>
            <person name="Clum A."/>
            <person name="Reid I.D."/>
            <person name="Moisan M.C."/>
            <person name="Butler G."/>
            <person name="Nguyen T.T.M."/>
            <person name="Dewar K."/>
            <person name="Conant G."/>
            <person name="Drula E."/>
            <person name="Henrissat B."/>
            <person name="Hansel C."/>
            <person name="Singer S."/>
            <person name="Hutchinson M.I."/>
            <person name="de Vries R.P."/>
            <person name="Natvig D.O."/>
            <person name="Powell A.J."/>
            <person name="Tsang A."/>
            <person name="Grigoriev I.V."/>
        </authorList>
    </citation>
    <scope>NUCLEOTIDE SEQUENCE [LARGE SCALE GENOMIC DNA]</scope>
    <source>
        <strain evidence="2 3">ATCC 24622</strain>
    </source>
</reference>
<comment type="caution">
    <text evidence="2">The sequence shown here is derived from an EMBL/GenBank/DDBJ whole genome shotgun (WGS) entry which is preliminary data.</text>
</comment>
<proteinExistence type="predicted"/>
<evidence type="ECO:0000256" key="1">
    <source>
        <dbReference type="SAM" id="MobiDB-lite"/>
    </source>
</evidence>
<evidence type="ECO:0000313" key="2">
    <source>
        <dbReference type="EMBL" id="KAL1861762.1"/>
    </source>
</evidence>
<feature type="region of interest" description="Disordered" evidence="1">
    <location>
        <begin position="1"/>
        <end position="29"/>
    </location>
</feature>
<accession>A0ABR3WHL7</accession>
<protein>
    <submittedName>
        <fullName evidence="2">Uncharacterized protein</fullName>
    </submittedName>
</protein>
<sequence length="67" mass="7082">MPEQSRLFDGSPPPRLLLSVGAEPGGTKGAATNAVRVRTTGTNLMSNVYQVHAPSRVRWYGISTGLG</sequence>
<name>A0ABR3WHL7_9PEZI</name>
<dbReference type="EMBL" id="JAZHXJ010000408">
    <property type="protein sequence ID" value="KAL1861762.1"/>
    <property type="molecule type" value="Genomic_DNA"/>
</dbReference>
<organism evidence="2 3">
    <name type="scientific">Phialemonium thermophilum</name>
    <dbReference type="NCBI Taxonomy" id="223376"/>
    <lineage>
        <taxon>Eukaryota</taxon>
        <taxon>Fungi</taxon>
        <taxon>Dikarya</taxon>
        <taxon>Ascomycota</taxon>
        <taxon>Pezizomycotina</taxon>
        <taxon>Sordariomycetes</taxon>
        <taxon>Sordariomycetidae</taxon>
        <taxon>Cephalothecales</taxon>
        <taxon>Cephalothecaceae</taxon>
        <taxon>Phialemonium</taxon>
    </lineage>
</organism>
<dbReference type="Proteomes" id="UP001586593">
    <property type="component" value="Unassembled WGS sequence"/>
</dbReference>
<evidence type="ECO:0000313" key="3">
    <source>
        <dbReference type="Proteomes" id="UP001586593"/>
    </source>
</evidence>